<evidence type="ECO:0000256" key="4">
    <source>
        <dbReference type="ARBA" id="ARBA00022729"/>
    </source>
</evidence>
<sequence length="622" mass="70592">MKNQLAKMICSTLAVGFLAMPSVLAAEEMMEYSLGEVIVTAQRYEKRNIDVAASTEILTEADLRNTGASNLYDALRFSTGLEMQQYGTAGSSMGNMTSKIAIRGNNGGTLVLINGMPLNIRGTYDLNDIQVDDIERVEIIRGGGSVLYGSEATGGVINIITKKKRSNYFKTGWGNYGQQEHTLSLQADKKLGIGYQYSEWGKRNNVDSEGRKWIGPENNSLSITYAFNDKLDFSYNRIESQYHYITIKDSKKSPASDIKQDIDRNNAQLSYHDDDFKATVYYVDRTREKDAIETTSKNRFVDEEKNKNYGLDMQKAWDITAGKVLFGGTFKREEYIPDTKGTIVERENQARNNFSAYTQYEKQVSALNTWILSARESWTTGAPNAHNNTNFSGQAQFVHKMTENENLYASVGESYKMPDLHQIWKSGVKQLEPQTGRHYELGWKKNSGIHNWRVAVFNYNIDDNISATFNSKKNDFEYKNENLKNTGIELECTIKPSQNPFSYRYAVSYGNPKTENIDAAGVSLGWQPNFSRWEVKGGITYQQDKWQAAMNASYMADRVLSGIDKKPYLLTNLNVNYAMTKDRSLFLTINNLLDREDVSYASTSADYYFAPINYMIGYKMTF</sequence>
<organism evidence="11">
    <name type="scientific">bioreactor metagenome</name>
    <dbReference type="NCBI Taxonomy" id="1076179"/>
    <lineage>
        <taxon>unclassified sequences</taxon>
        <taxon>metagenomes</taxon>
        <taxon>ecological metagenomes</taxon>
    </lineage>
</organism>
<dbReference type="SUPFAM" id="SSF56935">
    <property type="entry name" value="Porins"/>
    <property type="match status" value="1"/>
</dbReference>
<name>A0A644SVI8_9ZZZZ</name>
<keyword evidence="7" id="KW-0675">Receptor</keyword>
<dbReference type="GO" id="GO:0044718">
    <property type="term" value="P:siderophore transmembrane transport"/>
    <property type="evidence" value="ECO:0007669"/>
    <property type="project" value="TreeGrafter"/>
</dbReference>
<feature type="domain" description="TonB-dependent receptor-like beta-barrel" evidence="9">
    <location>
        <begin position="206"/>
        <end position="592"/>
    </location>
</feature>
<dbReference type="PANTHER" id="PTHR30069:SF29">
    <property type="entry name" value="HEMOGLOBIN AND HEMOGLOBIN-HAPTOGLOBIN-BINDING PROTEIN 1-RELATED"/>
    <property type="match status" value="1"/>
</dbReference>
<dbReference type="InterPro" id="IPR000531">
    <property type="entry name" value="Beta-barrel_TonB"/>
</dbReference>
<dbReference type="Pfam" id="PF07715">
    <property type="entry name" value="Plug"/>
    <property type="match status" value="1"/>
</dbReference>
<evidence type="ECO:0000256" key="2">
    <source>
        <dbReference type="ARBA" id="ARBA00022448"/>
    </source>
</evidence>
<feature type="domain" description="TonB-dependent receptor plug" evidence="10">
    <location>
        <begin position="49"/>
        <end position="156"/>
    </location>
</feature>
<comment type="caution">
    <text evidence="11">The sequence shown here is derived from an EMBL/GenBank/DDBJ whole genome shotgun (WGS) entry which is preliminary data.</text>
</comment>
<dbReference type="GO" id="GO:0015344">
    <property type="term" value="F:siderophore uptake transmembrane transporter activity"/>
    <property type="evidence" value="ECO:0007669"/>
    <property type="project" value="TreeGrafter"/>
</dbReference>
<comment type="subcellular location">
    <subcellularLocation>
        <location evidence="1">Cell outer membrane</location>
        <topology evidence="1">Multi-pass membrane protein</topology>
    </subcellularLocation>
</comment>
<keyword evidence="4" id="KW-0732">Signal</keyword>
<dbReference type="Gene3D" id="2.40.170.20">
    <property type="entry name" value="TonB-dependent receptor, beta-barrel domain"/>
    <property type="match status" value="1"/>
</dbReference>
<protein>
    <submittedName>
        <fullName evidence="11">Vitamin B12 transporter BtuB</fullName>
    </submittedName>
</protein>
<evidence type="ECO:0000259" key="9">
    <source>
        <dbReference type="Pfam" id="PF00593"/>
    </source>
</evidence>
<dbReference type="GO" id="GO:0009279">
    <property type="term" value="C:cell outer membrane"/>
    <property type="evidence" value="ECO:0007669"/>
    <property type="project" value="UniProtKB-SubCell"/>
</dbReference>
<keyword evidence="2" id="KW-0813">Transport</keyword>
<proteinExistence type="predicted"/>
<evidence type="ECO:0000256" key="6">
    <source>
        <dbReference type="ARBA" id="ARBA00023136"/>
    </source>
</evidence>
<dbReference type="InterPro" id="IPR039426">
    <property type="entry name" value="TonB-dep_rcpt-like"/>
</dbReference>
<dbReference type="EMBL" id="VSSQ01000007">
    <property type="protein sequence ID" value="MPL58718.1"/>
    <property type="molecule type" value="Genomic_DNA"/>
</dbReference>
<reference evidence="11" key="1">
    <citation type="submission" date="2019-08" db="EMBL/GenBank/DDBJ databases">
        <authorList>
            <person name="Kucharzyk K."/>
            <person name="Murdoch R.W."/>
            <person name="Higgins S."/>
            <person name="Loffler F."/>
        </authorList>
    </citation>
    <scope>NUCLEOTIDE SEQUENCE</scope>
</reference>
<evidence type="ECO:0000259" key="10">
    <source>
        <dbReference type="Pfam" id="PF07715"/>
    </source>
</evidence>
<dbReference type="PANTHER" id="PTHR30069">
    <property type="entry name" value="TONB-DEPENDENT OUTER MEMBRANE RECEPTOR"/>
    <property type="match status" value="1"/>
</dbReference>
<dbReference type="InterPro" id="IPR037066">
    <property type="entry name" value="Plug_dom_sf"/>
</dbReference>
<dbReference type="PROSITE" id="PS52016">
    <property type="entry name" value="TONB_DEPENDENT_REC_3"/>
    <property type="match status" value="1"/>
</dbReference>
<dbReference type="Gene3D" id="2.170.130.10">
    <property type="entry name" value="TonB-dependent receptor, plug domain"/>
    <property type="match status" value="1"/>
</dbReference>
<keyword evidence="3" id="KW-0812">Transmembrane</keyword>
<evidence type="ECO:0000313" key="11">
    <source>
        <dbReference type="EMBL" id="MPL58718.1"/>
    </source>
</evidence>
<gene>
    <name evidence="11" type="primary">btuB_7</name>
    <name evidence="11" type="ORF">SDC9_04260</name>
</gene>
<dbReference type="Pfam" id="PF00593">
    <property type="entry name" value="TonB_dep_Rec_b-barrel"/>
    <property type="match status" value="1"/>
</dbReference>
<dbReference type="InterPro" id="IPR012910">
    <property type="entry name" value="Plug_dom"/>
</dbReference>
<keyword evidence="8" id="KW-0998">Cell outer membrane</keyword>
<dbReference type="InterPro" id="IPR036942">
    <property type="entry name" value="Beta-barrel_TonB_sf"/>
</dbReference>
<evidence type="ECO:0000256" key="5">
    <source>
        <dbReference type="ARBA" id="ARBA00023077"/>
    </source>
</evidence>
<dbReference type="AlphaFoldDB" id="A0A644SVI8"/>
<evidence type="ECO:0000256" key="3">
    <source>
        <dbReference type="ARBA" id="ARBA00022692"/>
    </source>
</evidence>
<accession>A0A644SVI8</accession>
<keyword evidence="5" id="KW-0798">TonB box</keyword>
<evidence type="ECO:0000256" key="8">
    <source>
        <dbReference type="ARBA" id="ARBA00023237"/>
    </source>
</evidence>
<evidence type="ECO:0000256" key="1">
    <source>
        <dbReference type="ARBA" id="ARBA00004571"/>
    </source>
</evidence>
<keyword evidence="6" id="KW-0472">Membrane</keyword>
<evidence type="ECO:0000256" key="7">
    <source>
        <dbReference type="ARBA" id="ARBA00023170"/>
    </source>
</evidence>